<dbReference type="AlphaFoldDB" id="A0A392R878"/>
<name>A0A392R878_9FABA</name>
<organism evidence="1 2">
    <name type="scientific">Trifolium medium</name>
    <dbReference type="NCBI Taxonomy" id="97028"/>
    <lineage>
        <taxon>Eukaryota</taxon>
        <taxon>Viridiplantae</taxon>
        <taxon>Streptophyta</taxon>
        <taxon>Embryophyta</taxon>
        <taxon>Tracheophyta</taxon>
        <taxon>Spermatophyta</taxon>
        <taxon>Magnoliopsida</taxon>
        <taxon>eudicotyledons</taxon>
        <taxon>Gunneridae</taxon>
        <taxon>Pentapetalae</taxon>
        <taxon>rosids</taxon>
        <taxon>fabids</taxon>
        <taxon>Fabales</taxon>
        <taxon>Fabaceae</taxon>
        <taxon>Papilionoideae</taxon>
        <taxon>50 kb inversion clade</taxon>
        <taxon>NPAAA clade</taxon>
        <taxon>Hologalegina</taxon>
        <taxon>IRL clade</taxon>
        <taxon>Trifolieae</taxon>
        <taxon>Trifolium</taxon>
    </lineage>
</organism>
<dbReference type="EMBL" id="LXQA010194294">
    <property type="protein sequence ID" value="MCI32302.1"/>
    <property type="molecule type" value="Genomic_DNA"/>
</dbReference>
<feature type="non-terminal residue" evidence="1">
    <location>
        <position position="135"/>
    </location>
</feature>
<sequence>MDSTNNKVIEIMIGLVNLEIKTPTTDNQMHPEQTTRVEHHAAKFTTLDTMENVVNVSNSFMTPHLGKQPFLNDISTVFISYDDEKVETDSHNNVVRPYEHEMYYNKPKNTYKGPTTLAFDSEADDRSVDEIVASK</sequence>
<protein>
    <submittedName>
        <fullName evidence="1">Uncharacterized protein</fullName>
    </submittedName>
</protein>
<reference evidence="1 2" key="1">
    <citation type="journal article" date="2018" name="Front. Plant Sci.">
        <title>Red Clover (Trifolium pratense) and Zigzag Clover (T. medium) - A Picture of Genomic Similarities and Differences.</title>
        <authorList>
            <person name="Dluhosova J."/>
            <person name="Istvanek J."/>
            <person name="Nedelnik J."/>
            <person name="Repkova J."/>
        </authorList>
    </citation>
    <scope>NUCLEOTIDE SEQUENCE [LARGE SCALE GENOMIC DNA]</scope>
    <source>
        <strain evidence="2">cv. 10/8</strain>
        <tissue evidence="1">Leaf</tissue>
    </source>
</reference>
<accession>A0A392R878</accession>
<keyword evidence="2" id="KW-1185">Reference proteome</keyword>
<evidence type="ECO:0000313" key="1">
    <source>
        <dbReference type="EMBL" id="MCI32302.1"/>
    </source>
</evidence>
<comment type="caution">
    <text evidence="1">The sequence shown here is derived from an EMBL/GenBank/DDBJ whole genome shotgun (WGS) entry which is preliminary data.</text>
</comment>
<evidence type="ECO:0000313" key="2">
    <source>
        <dbReference type="Proteomes" id="UP000265520"/>
    </source>
</evidence>
<proteinExistence type="predicted"/>
<dbReference type="Proteomes" id="UP000265520">
    <property type="component" value="Unassembled WGS sequence"/>
</dbReference>